<dbReference type="EMBL" id="FOGU01000002">
    <property type="protein sequence ID" value="SER69328.1"/>
    <property type="molecule type" value="Genomic_DNA"/>
</dbReference>
<dbReference type="OrthoDB" id="9794556at2"/>
<reference evidence="2 3" key="1">
    <citation type="submission" date="2016-10" db="EMBL/GenBank/DDBJ databases">
        <authorList>
            <person name="de Groot N.N."/>
        </authorList>
    </citation>
    <scope>NUCLEOTIDE SEQUENCE [LARGE SCALE GENOMIC DNA]</scope>
    <source>
        <strain evidence="2 3">DSM 23042</strain>
    </source>
</reference>
<keyword evidence="3" id="KW-1185">Reference proteome</keyword>
<proteinExistence type="predicted"/>
<dbReference type="AlphaFoldDB" id="A0A1H9R9J2"/>
<sequence length="291" mass="32184">MTTSATLRARAEDLASPLPPLLADAQHLAQSVLLGAHGRRRAGQGDEFWQYRPAMVGDEARNVDWRRSGRSDAHFVREKEWQAAQSVLIWVDNARSMSFTSGRNVPQKGDRARLLAMAAAILLIHGGERVGLSGFGLPPRAGPVQLLRLASALGEAEDVPDYGTPEARGMLPRSRALFVSDFLGDMEPVEAALTKAADRGVKGALVQVLDPEEEAFPFDGRTIFESMGGSMRHETLKAGDLRDRYLARLAERKDRLRTLCRVTGWQYECHHTGEPPTPALLWLYRALEHVQ</sequence>
<dbReference type="Proteomes" id="UP000198885">
    <property type="component" value="Unassembled WGS sequence"/>
</dbReference>
<evidence type="ECO:0000313" key="2">
    <source>
        <dbReference type="EMBL" id="SER69328.1"/>
    </source>
</evidence>
<gene>
    <name evidence="2" type="ORF">SAMN04490244_102180</name>
</gene>
<organism evidence="2 3">
    <name type="scientific">Tranquillimonas rosea</name>
    <dbReference type="NCBI Taxonomy" id="641238"/>
    <lineage>
        <taxon>Bacteria</taxon>
        <taxon>Pseudomonadati</taxon>
        <taxon>Pseudomonadota</taxon>
        <taxon>Alphaproteobacteria</taxon>
        <taxon>Rhodobacterales</taxon>
        <taxon>Roseobacteraceae</taxon>
        <taxon>Tranquillimonas</taxon>
    </lineage>
</organism>
<feature type="domain" description="DUF58" evidence="1">
    <location>
        <begin position="50"/>
        <end position="251"/>
    </location>
</feature>
<accession>A0A1H9R9J2</accession>
<dbReference type="STRING" id="641238.SAMN04490244_102180"/>
<dbReference type="Pfam" id="PF01882">
    <property type="entry name" value="DUF58"/>
    <property type="match status" value="1"/>
</dbReference>
<dbReference type="PANTHER" id="PTHR33608">
    <property type="entry name" value="BLL2464 PROTEIN"/>
    <property type="match status" value="1"/>
</dbReference>
<protein>
    <recommendedName>
        <fullName evidence="1">DUF58 domain-containing protein</fullName>
    </recommendedName>
</protein>
<evidence type="ECO:0000259" key="1">
    <source>
        <dbReference type="Pfam" id="PF01882"/>
    </source>
</evidence>
<dbReference type="InterPro" id="IPR002881">
    <property type="entry name" value="DUF58"/>
</dbReference>
<dbReference type="RefSeq" id="WP_092688727.1">
    <property type="nucleotide sequence ID" value="NZ_CBDDGO010000004.1"/>
</dbReference>
<name>A0A1H9R9J2_9RHOB</name>
<evidence type="ECO:0000313" key="3">
    <source>
        <dbReference type="Proteomes" id="UP000198885"/>
    </source>
</evidence>
<dbReference type="PANTHER" id="PTHR33608:SF6">
    <property type="entry name" value="BLL2464 PROTEIN"/>
    <property type="match status" value="1"/>
</dbReference>